<keyword evidence="3" id="KW-0175">Coiled coil</keyword>
<dbReference type="Gene3D" id="3.40.50.300">
    <property type="entry name" value="P-loop containing nucleotide triphosphate hydrolases"/>
    <property type="match status" value="1"/>
</dbReference>
<dbReference type="Gene3D" id="1.10.8.60">
    <property type="match status" value="1"/>
</dbReference>
<dbReference type="Pfam" id="PF17862">
    <property type="entry name" value="AAA_lid_3"/>
    <property type="match status" value="1"/>
</dbReference>
<keyword evidence="7" id="KW-1185">Reference proteome</keyword>
<dbReference type="PANTHER" id="PTHR23077:SF198">
    <property type="entry name" value="ATP-DEPENDENT ZINC METALLOPROTEASE FTSH"/>
    <property type="match status" value="1"/>
</dbReference>
<dbReference type="InterPro" id="IPR041569">
    <property type="entry name" value="AAA_lid_3"/>
</dbReference>
<evidence type="ECO:0000313" key="6">
    <source>
        <dbReference type="EMBL" id="MBX0296645.1"/>
    </source>
</evidence>
<dbReference type="GO" id="GO:0016887">
    <property type="term" value="F:ATP hydrolysis activity"/>
    <property type="evidence" value="ECO:0007669"/>
    <property type="project" value="InterPro"/>
</dbReference>
<organism evidence="6 7">
    <name type="scientific">Haloarcula nitratireducens</name>
    <dbReference type="NCBI Taxonomy" id="2487749"/>
    <lineage>
        <taxon>Archaea</taxon>
        <taxon>Methanobacteriati</taxon>
        <taxon>Methanobacteriota</taxon>
        <taxon>Stenosarchaea group</taxon>
        <taxon>Halobacteria</taxon>
        <taxon>Halobacteriales</taxon>
        <taxon>Haloarculaceae</taxon>
        <taxon>Haloarcula</taxon>
    </lineage>
</organism>
<dbReference type="Pfam" id="PF00004">
    <property type="entry name" value="AAA"/>
    <property type="match status" value="1"/>
</dbReference>
<dbReference type="RefSeq" id="WP_220581238.1">
    <property type="nucleotide sequence ID" value="NZ_RKLT01000009.1"/>
</dbReference>
<dbReference type="FunFam" id="3.40.50.300:FF:001025">
    <property type="entry name" value="ATPase family, AAA domain-containing 2B"/>
    <property type="match status" value="1"/>
</dbReference>
<evidence type="ECO:0000256" key="1">
    <source>
        <dbReference type="ARBA" id="ARBA00022741"/>
    </source>
</evidence>
<evidence type="ECO:0000256" key="2">
    <source>
        <dbReference type="ARBA" id="ARBA00022840"/>
    </source>
</evidence>
<reference evidence="6 7" key="1">
    <citation type="submission" date="2021-06" db="EMBL/GenBank/DDBJ databases">
        <title>Halomicroarcula sp. a new haloarchaeum isolated from saline soil.</title>
        <authorList>
            <person name="Duran-Viseras A."/>
            <person name="Sanchez-Porro C."/>
            <person name="Ventosa A."/>
        </authorList>
    </citation>
    <scope>NUCLEOTIDE SEQUENCE [LARGE SCALE GENOMIC DNA]</scope>
    <source>
        <strain evidence="6 7">F27</strain>
    </source>
</reference>
<evidence type="ECO:0000256" key="3">
    <source>
        <dbReference type="ARBA" id="ARBA00023054"/>
    </source>
</evidence>
<evidence type="ECO:0000256" key="4">
    <source>
        <dbReference type="SAM" id="MobiDB-lite"/>
    </source>
</evidence>
<gene>
    <name evidence="6" type="ORF">EGH23_17345</name>
</gene>
<dbReference type="SUPFAM" id="SSF52540">
    <property type="entry name" value="P-loop containing nucleoside triphosphate hydrolases"/>
    <property type="match status" value="1"/>
</dbReference>
<dbReference type="PANTHER" id="PTHR23077">
    <property type="entry name" value="AAA-FAMILY ATPASE"/>
    <property type="match status" value="1"/>
</dbReference>
<dbReference type="GO" id="GO:0005524">
    <property type="term" value="F:ATP binding"/>
    <property type="evidence" value="ECO:0007669"/>
    <property type="project" value="UniProtKB-KW"/>
</dbReference>
<dbReference type="InterPro" id="IPR003959">
    <property type="entry name" value="ATPase_AAA_core"/>
</dbReference>
<keyword evidence="2 6" id="KW-0067">ATP-binding</keyword>
<dbReference type="AlphaFoldDB" id="A0AAW4PH99"/>
<name>A0AAW4PH99_9EURY</name>
<dbReference type="EMBL" id="RKLT01000009">
    <property type="protein sequence ID" value="MBX0296645.1"/>
    <property type="molecule type" value="Genomic_DNA"/>
</dbReference>
<keyword evidence="1" id="KW-0547">Nucleotide-binding</keyword>
<sequence length="315" mass="34487">MTYADLAAHGETDTGGSSSKSKHRKRADLDQPTQSRESANGGSPRPDNNGESSPESNHRNLEYGWQQPPETHFADIGGLQDRKNDLRRTVLRPLCNTDAAYERFNVAPPNGILLHGPPGTGKTLLARAIAGELGHPYLELSAGDIKSRWINESTEQVTQLFAEAQHFERCVIFIDEIDALLAGRDDDLHREHAQVVNEFLAHLDAEDPNFLVIAATNRADLLDDAATRRGRFDQQYEIGKPDHDARAAIFRVQLRDRPTTLDEEAYQALADQTGGLSSADIVGIVDDAAMHAAERDADAITHEDLLAAVPDTTSG</sequence>
<proteinExistence type="predicted"/>
<dbReference type="InterPro" id="IPR027417">
    <property type="entry name" value="P-loop_NTPase"/>
</dbReference>
<accession>A0AAW4PH99</accession>
<evidence type="ECO:0000259" key="5">
    <source>
        <dbReference type="SMART" id="SM00382"/>
    </source>
</evidence>
<feature type="compositionally biased region" description="Polar residues" evidence="4">
    <location>
        <begin position="31"/>
        <end position="41"/>
    </location>
</feature>
<feature type="region of interest" description="Disordered" evidence="4">
    <location>
        <begin position="1"/>
        <end position="73"/>
    </location>
</feature>
<dbReference type="InterPro" id="IPR050168">
    <property type="entry name" value="AAA_ATPase_domain"/>
</dbReference>
<dbReference type="SMART" id="SM00382">
    <property type="entry name" value="AAA"/>
    <property type="match status" value="1"/>
</dbReference>
<dbReference type="InterPro" id="IPR003593">
    <property type="entry name" value="AAA+_ATPase"/>
</dbReference>
<dbReference type="Proteomes" id="UP001430455">
    <property type="component" value="Unassembled WGS sequence"/>
</dbReference>
<evidence type="ECO:0000313" key="7">
    <source>
        <dbReference type="Proteomes" id="UP001430455"/>
    </source>
</evidence>
<feature type="domain" description="AAA+ ATPase" evidence="5">
    <location>
        <begin position="108"/>
        <end position="242"/>
    </location>
</feature>
<comment type="caution">
    <text evidence="6">The sequence shown here is derived from an EMBL/GenBank/DDBJ whole genome shotgun (WGS) entry which is preliminary data.</text>
</comment>
<protein>
    <submittedName>
        <fullName evidence="6">ATP-binding protein</fullName>
    </submittedName>
</protein>